<gene>
    <name evidence="2" type="ORF">LL253_03150</name>
</gene>
<comment type="caution">
    <text evidence="2">The sequence shown here is derived from an EMBL/GenBank/DDBJ whole genome shotgun (WGS) entry which is preliminary data.</text>
</comment>
<dbReference type="PANTHER" id="PTHR34980">
    <property type="entry name" value="INNER MEMBRANE PROTEIN-RELATED-RELATED"/>
    <property type="match status" value="1"/>
</dbReference>
<accession>A0ABS8GZI7</accession>
<dbReference type="Pfam" id="PF05656">
    <property type="entry name" value="DUF805"/>
    <property type="match status" value="1"/>
</dbReference>
<keyword evidence="1" id="KW-0472">Membrane</keyword>
<dbReference type="Proteomes" id="UP001198830">
    <property type="component" value="Unassembled WGS sequence"/>
</dbReference>
<organism evidence="2 3">
    <name type="scientific">Sphingobium soli</name>
    <dbReference type="NCBI Taxonomy" id="1591116"/>
    <lineage>
        <taxon>Bacteria</taxon>
        <taxon>Pseudomonadati</taxon>
        <taxon>Pseudomonadota</taxon>
        <taxon>Alphaproteobacteria</taxon>
        <taxon>Sphingomonadales</taxon>
        <taxon>Sphingomonadaceae</taxon>
        <taxon>Sphingobium</taxon>
    </lineage>
</organism>
<reference evidence="2 3" key="1">
    <citation type="submission" date="2021-10" db="EMBL/GenBank/DDBJ databases">
        <title>The diversity and Nitrogen Metabolism of Culturable Nitrate-Utilizing Bacteria Within the Oxygen Minimum Zone of the Changjiang (Yangtze River)Estuary.</title>
        <authorList>
            <person name="Zhang D."/>
            <person name="Zheng J."/>
            <person name="Liu S."/>
            <person name="He W."/>
        </authorList>
    </citation>
    <scope>NUCLEOTIDE SEQUENCE [LARGE SCALE GENOMIC DNA]</scope>
    <source>
        <strain evidence="2 3">FXH275-2</strain>
    </source>
</reference>
<dbReference type="EMBL" id="JAJGNP010000002">
    <property type="protein sequence ID" value="MCC4231684.1"/>
    <property type="molecule type" value="Genomic_DNA"/>
</dbReference>
<dbReference type="RefSeq" id="WP_228226169.1">
    <property type="nucleotide sequence ID" value="NZ_JAJGNP010000002.1"/>
</dbReference>
<sequence length="144" mass="15987">MTILDWMILPLRRYARFNGRARPREYWMFVLLVVLALVALSILETALGLAVTEQWVRTGPWGASAIYRTHGGPLTGLFALGILIPHLAVMVRRLHDTDRSGWWLLLGLLPLLGGLLLLIFFIIGGTRGPNRFGDDPVEVGEGAT</sequence>
<evidence type="ECO:0000256" key="1">
    <source>
        <dbReference type="SAM" id="Phobius"/>
    </source>
</evidence>
<protein>
    <submittedName>
        <fullName evidence="2">DUF805 domain-containing protein</fullName>
    </submittedName>
</protein>
<dbReference type="PANTHER" id="PTHR34980:SF2">
    <property type="entry name" value="INNER MEMBRANE PROTEIN YHAH-RELATED"/>
    <property type="match status" value="1"/>
</dbReference>
<proteinExistence type="predicted"/>
<feature type="transmembrane region" description="Helical" evidence="1">
    <location>
        <begin position="72"/>
        <end position="91"/>
    </location>
</feature>
<keyword evidence="1" id="KW-0812">Transmembrane</keyword>
<evidence type="ECO:0000313" key="2">
    <source>
        <dbReference type="EMBL" id="MCC4231684.1"/>
    </source>
</evidence>
<keyword evidence="1" id="KW-1133">Transmembrane helix</keyword>
<dbReference type="InterPro" id="IPR008523">
    <property type="entry name" value="DUF805"/>
</dbReference>
<name>A0ABS8GZI7_9SPHN</name>
<feature type="transmembrane region" description="Helical" evidence="1">
    <location>
        <begin position="103"/>
        <end position="123"/>
    </location>
</feature>
<keyword evidence="3" id="KW-1185">Reference proteome</keyword>
<evidence type="ECO:0000313" key="3">
    <source>
        <dbReference type="Proteomes" id="UP001198830"/>
    </source>
</evidence>